<reference evidence="2" key="2">
    <citation type="submission" date="2015-01" db="EMBL/GenBank/DDBJ databases">
        <title>Evolutionary Origins and Diversification of the Mycorrhizal Mutualists.</title>
        <authorList>
            <consortium name="DOE Joint Genome Institute"/>
            <consortium name="Mycorrhizal Genomics Consortium"/>
            <person name="Kohler A."/>
            <person name="Kuo A."/>
            <person name="Nagy L.G."/>
            <person name="Floudas D."/>
            <person name="Copeland A."/>
            <person name="Barry K.W."/>
            <person name="Cichocki N."/>
            <person name="Veneault-Fourrey C."/>
            <person name="LaButti K."/>
            <person name="Lindquist E.A."/>
            <person name="Lipzen A."/>
            <person name="Lundell T."/>
            <person name="Morin E."/>
            <person name="Murat C."/>
            <person name="Riley R."/>
            <person name="Ohm R."/>
            <person name="Sun H."/>
            <person name="Tunlid A."/>
            <person name="Henrissat B."/>
            <person name="Grigoriev I.V."/>
            <person name="Hibbett D.S."/>
            <person name="Martin F."/>
        </authorList>
    </citation>
    <scope>NUCLEOTIDE SEQUENCE [LARGE SCALE GENOMIC DNA]</scope>
    <source>
        <strain evidence="2">LaAM-08-1</strain>
    </source>
</reference>
<dbReference type="AlphaFoldDB" id="A0A0C9WQ12"/>
<dbReference type="OrthoDB" id="3070940at2759"/>
<dbReference type="HOGENOM" id="CLU_1927970_0_0_1"/>
<accession>A0A0C9WQ12</accession>
<proteinExistence type="predicted"/>
<reference evidence="1 2" key="1">
    <citation type="submission" date="2014-04" db="EMBL/GenBank/DDBJ databases">
        <authorList>
            <consortium name="DOE Joint Genome Institute"/>
            <person name="Kuo A."/>
            <person name="Kohler A."/>
            <person name="Nagy L.G."/>
            <person name="Floudas D."/>
            <person name="Copeland A."/>
            <person name="Barry K.W."/>
            <person name="Cichocki N."/>
            <person name="Veneault-Fourrey C."/>
            <person name="LaButti K."/>
            <person name="Lindquist E.A."/>
            <person name="Lipzen A."/>
            <person name="Lundell T."/>
            <person name="Morin E."/>
            <person name="Murat C."/>
            <person name="Sun H."/>
            <person name="Tunlid A."/>
            <person name="Henrissat B."/>
            <person name="Grigoriev I.V."/>
            <person name="Hibbett D.S."/>
            <person name="Martin F."/>
            <person name="Nordberg H.P."/>
            <person name="Cantor M.N."/>
            <person name="Hua S.X."/>
        </authorList>
    </citation>
    <scope>NUCLEOTIDE SEQUENCE [LARGE SCALE GENOMIC DNA]</scope>
    <source>
        <strain evidence="1 2">LaAM-08-1</strain>
    </source>
</reference>
<evidence type="ECO:0000313" key="2">
    <source>
        <dbReference type="Proteomes" id="UP000054477"/>
    </source>
</evidence>
<dbReference type="EMBL" id="KN839461">
    <property type="protein sequence ID" value="KIJ89743.1"/>
    <property type="molecule type" value="Genomic_DNA"/>
</dbReference>
<keyword evidence="2" id="KW-1185">Reference proteome</keyword>
<evidence type="ECO:0000313" key="1">
    <source>
        <dbReference type="EMBL" id="KIJ89743.1"/>
    </source>
</evidence>
<dbReference type="Proteomes" id="UP000054477">
    <property type="component" value="Unassembled WGS sequence"/>
</dbReference>
<organism evidence="1 2">
    <name type="scientific">Laccaria amethystina LaAM-08-1</name>
    <dbReference type="NCBI Taxonomy" id="1095629"/>
    <lineage>
        <taxon>Eukaryota</taxon>
        <taxon>Fungi</taxon>
        <taxon>Dikarya</taxon>
        <taxon>Basidiomycota</taxon>
        <taxon>Agaricomycotina</taxon>
        <taxon>Agaricomycetes</taxon>
        <taxon>Agaricomycetidae</taxon>
        <taxon>Agaricales</taxon>
        <taxon>Agaricineae</taxon>
        <taxon>Hydnangiaceae</taxon>
        <taxon>Laccaria</taxon>
    </lineage>
</organism>
<gene>
    <name evidence="1" type="ORF">K443DRAFT_612022</name>
</gene>
<sequence>MTAEKLKAIVQELKRFGRLVGVSKRCCPTCDLLLSLWKHASRGESFVTRGAHNTITACYPPYWISPKVLRQMLNHYGLLLRTELLELKERADSMDIRSRSTGSSTLSIGSMAHPRSSRLFKLPSMEFKLLS</sequence>
<name>A0A0C9WQ12_9AGAR</name>
<protein>
    <submittedName>
        <fullName evidence="1">Uncharacterized protein</fullName>
    </submittedName>
</protein>